<dbReference type="SUPFAM" id="SSF52266">
    <property type="entry name" value="SGNH hydrolase"/>
    <property type="match status" value="1"/>
</dbReference>
<dbReference type="InterPro" id="IPR036514">
    <property type="entry name" value="SGNH_hydro_sf"/>
</dbReference>
<accession>A0A5P3ASX5</accession>
<dbReference type="Gene3D" id="3.40.50.1110">
    <property type="entry name" value="SGNH hydrolase"/>
    <property type="match status" value="1"/>
</dbReference>
<dbReference type="EMBL" id="CP043529">
    <property type="protein sequence ID" value="QEW36751.1"/>
    <property type="molecule type" value="Genomic_DNA"/>
</dbReference>
<proteinExistence type="predicted"/>
<gene>
    <name evidence="1" type="ORF">VIC01_02312</name>
</gene>
<evidence type="ECO:0000313" key="1">
    <source>
        <dbReference type="EMBL" id="QEW36751.1"/>
    </source>
</evidence>
<evidence type="ECO:0000313" key="2">
    <source>
        <dbReference type="Proteomes" id="UP000326091"/>
    </source>
</evidence>
<reference evidence="1 2" key="1">
    <citation type="submission" date="2019-09" db="EMBL/GenBank/DDBJ databases">
        <title>Commensal-derived Metabolites Govern Vibrio cholerae Pathogenesis in Host.</title>
        <authorList>
            <person name="Yoon S.S."/>
            <person name="Yoon M.Y."/>
        </authorList>
    </citation>
    <scope>NUCLEOTIDE SEQUENCE [LARGE SCALE GENOMIC DNA]</scope>
    <source>
        <strain evidence="1 2">VIC01</strain>
    </source>
</reference>
<name>A0A5P3ASX5_PHOVU</name>
<dbReference type="Proteomes" id="UP000326091">
    <property type="component" value="Chromosome"/>
</dbReference>
<dbReference type="AlphaFoldDB" id="A0A5P3ASX5"/>
<organism evidence="1 2">
    <name type="scientific">Phocaeicola vulgatus</name>
    <name type="common">Bacteroides vulgatus</name>
    <dbReference type="NCBI Taxonomy" id="821"/>
    <lineage>
        <taxon>Bacteria</taxon>
        <taxon>Pseudomonadati</taxon>
        <taxon>Bacteroidota</taxon>
        <taxon>Bacteroidia</taxon>
        <taxon>Bacteroidales</taxon>
        <taxon>Bacteroidaceae</taxon>
        <taxon>Phocaeicola</taxon>
    </lineage>
</organism>
<protein>
    <submittedName>
        <fullName evidence="1">Uncharacterized protein</fullName>
    </submittedName>
</protein>
<dbReference type="GO" id="GO:0016788">
    <property type="term" value="F:hydrolase activity, acting on ester bonds"/>
    <property type="evidence" value="ECO:0007669"/>
    <property type="project" value="UniProtKB-ARBA"/>
</dbReference>
<sequence length="113" mass="13012">MQPQIVMLGNFITHFWGRLPYEKRRMADDVWQKLFRGKSVVNLGYGWDRIENVQWRVLHGELLFRFFSQEPVGDTFHIDSRTEELVNMLLVVIVLSSDAADGDTVAFGGGIEP</sequence>